<evidence type="ECO:0000313" key="2">
    <source>
        <dbReference type="EMBL" id="GAU28293.1"/>
    </source>
</evidence>
<gene>
    <name evidence="2" type="ORF">TSUD_256210</name>
</gene>
<dbReference type="PANTHER" id="PTHR33184:SF76">
    <property type="entry name" value="TAPETUM DETERMINANT PROTEIN"/>
    <property type="match status" value="1"/>
</dbReference>
<dbReference type="InterPro" id="IPR040361">
    <property type="entry name" value="TPD1"/>
</dbReference>
<dbReference type="PANTHER" id="PTHR33184">
    <property type="entry name" value="PROTEIN TAPETUM DETERMINANT 1-LIKE-RELATED"/>
    <property type="match status" value="1"/>
</dbReference>
<keyword evidence="3" id="KW-1185">Reference proteome</keyword>
<reference evidence="3" key="1">
    <citation type="journal article" date="2017" name="Front. Plant Sci.">
        <title>Climate Clever Clovers: New Paradigm to Reduce the Environmental Footprint of Ruminants by Breeding Low Methanogenic Forages Utilizing Haplotype Variation.</title>
        <authorList>
            <person name="Kaur P."/>
            <person name="Appels R."/>
            <person name="Bayer P.E."/>
            <person name="Keeble-Gagnere G."/>
            <person name="Wang J."/>
            <person name="Hirakawa H."/>
            <person name="Shirasawa K."/>
            <person name="Vercoe P."/>
            <person name="Stefanova K."/>
            <person name="Durmic Z."/>
            <person name="Nichols P."/>
            <person name="Revell C."/>
            <person name="Isobe S.N."/>
            <person name="Edwards D."/>
            <person name="Erskine W."/>
        </authorList>
    </citation>
    <scope>NUCLEOTIDE SEQUENCE [LARGE SCALE GENOMIC DNA]</scope>
    <source>
        <strain evidence="3">cv. Daliak</strain>
    </source>
</reference>
<keyword evidence="1" id="KW-0732">Signal</keyword>
<dbReference type="AlphaFoldDB" id="A0A2Z6ME61"/>
<dbReference type="OrthoDB" id="1572689at2759"/>
<accession>A0A2Z6ME61</accession>
<dbReference type="GO" id="GO:0001709">
    <property type="term" value="P:cell fate determination"/>
    <property type="evidence" value="ECO:0007669"/>
    <property type="project" value="TreeGrafter"/>
</dbReference>
<evidence type="ECO:0000313" key="3">
    <source>
        <dbReference type="Proteomes" id="UP000242715"/>
    </source>
</evidence>
<sequence>MGGIPVHTVLIANTCVNGCVISNIHVACGKFSSVLLIDPTKFKRLEYNDCLVNGGRPLANGAVISFKYVNSFRYDLSVSKVVCD</sequence>
<evidence type="ECO:0000256" key="1">
    <source>
        <dbReference type="ARBA" id="ARBA00022729"/>
    </source>
</evidence>
<dbReference type="Pfam" id="PF24068">
    <property type="entry name" value="TPD1_C"/>
    <property type="match status" value="1"/>
</dbReference>
<dbReference type="EMBL" id="DF973371">
    <property type="protein sequence ID" value="GAU28293.1"/>
    <property type="molecule type" value="Genomic_DNA"/>
</dbReference>
<organism evidence="2 3">
    <name type="scientific">Trifolium subterraneum</name>
    <name type="common">Subterranean clover</name>
    <dbReference type="NCBI Taxonomy" id="3900"/>
    <lineage>
        <taxon>Eukaryota</taxon>
        <taxon>Viridiplantae</taxon>
        <taxon>Streptophyta</taxon>
        <taxon>Embryophyta</taxon>
        <taxon>Tracheophyta</taxon>
        <taxon>Spermatophyta</taxon>
        <taxon>Magnoliopsida</taxon>
        <taxon>eudicotyledons</taxon>
        <taxon>Gunneridae</taxon>
        <taxon>Pentapetalae</taxon>
        <taxon>rosids</taxon>
        <taxon>fabids</taxon>
        <taxon>Fabales</taxon>
        <taxon>Fabaceae</taxon>
        <taxon>Papilionoideae</taxon>
        <taxon>50 kb inversion clade</taxon>
        <taxon>NPAAA clade</taxon>
        <taxon>Hologalegina</taxon>
        <taxon>IRL clade</taxon>
        <taxon>Trifolieae</taxon>
        <taxon>Trifolium</taxon>
    </lineage>
</organism>
<name>A0A2Z6ME61_TRISU</name>
<protein>
    <submittedName>
        <fullName evidence="2">Uncharacterized protein</fullName>
    </submittedName>
</protein>
<proteinExistence type="predicted"/>
<dbReference type="Proteomes" id="UP000242715">
    <property type="component" value="Unassembled WGS sequence"/>
</dbReference>